<dbReference type="Gene3D" id="2.30.29.30">
    <property type="entry name" value="Pleckstrin-homology domain (PH domain)/Phosphotyrosine-binding domain (PTB)"/>
    <property type="match status" value="1"/>
</dbReference>
<dbReference type="PANTHER" id="PTHR37283">
    <property type="entry name" value="PH DOMAIN-CONTAINING PROTEIN YHR131C"/>
    <property type="match status" value="1"/>
</dbReference>
<evidence type="ECO:0000313" key="4">
    <source>
        <dbReference type="Proteomes" id="UP000557566"/>
    </source>
</evidence>
<dbReference type="InterPro" id="IPR041681">
    <property type="entry name" value="PH_9"/>
</dbReference>
<dbReference type="Pfam" id="PF15410">
    <property type="entry name" value="PH_9"/>
    <property type="match status" value="1"/>
</dbReference>
<dbReference type="InterPro" id="IPR001849">
    <property type="entry name" value="PH_domain"/>
</dbReference>
<dbReference type="PANTHER" id="PTHR37283:SF1">
    <property type="entry name" value="PH DOMAIN-CONTAINING PROTEIN YHR131C"/>
    <property type="match status" value="1"/>
</dbReference>
<dbReference type="SUPFAM" id="SSF50729">
    <property type="entry name" value="PH domain-like"/>
    <property type="match status" value="1"/>
</dbReference>
<dbReference type="InterPro" id="IPR011993">
    <property type="entry name" value="PH-like_dom_sf"/>
</dbReference>
<evidence type="ECO:0000259" key="2">
    <source>
        <dbReference type="SMART" id="SM00233"/>
    </source>
</evidence>
<feature type="compositionally biased region" description="Basic residues" evidence="1">
    <location>
        <begin position="9"/>
        <end position="19"/>
    </location>
</feature>
<feature type="compositionally biased region" description="Low complexity" evidence="1">
    <location>
        <begin position="83"/>
        <end position="96"/>
    </location>
</feature>
<protein>
    <recommendedName>
        <fullName evidence="2">PH domain-containing protein</fullName>
    </recommendedName>
</protein>
<reference evidence="3 4" key="1">
    <citation type="journal article" date="2020" name="Genome Biol. Evol.">
        <title>A new high-quality draft genome assembly of the Chinese cordyceps Ophiocordyceps sinensis.</title>
        <authorList>
            <person name="Shu R."/>
            <person name="Zhang J."/>
            <person name="Meng Q."/>
            <person name="Zhang H."/>
            <person name="Zhou G."/>
            <person name="Li M."/>
            <person name="Wu P."/>
            <person name="Zhao Y."/>
            <person name="Chen C."/>
            <person name="Qin Q."/>
        </authorList>
    </citation>
    <scope>NUCLEOTIDE SEQUENCE [LARGE SCALE GENOMIC DNA]</scope>
    <source>
        <strain evidence="3 4">IOZ07</strain>
    </source>
</reference>
<comment type="caution">
    <text evidence="3">The sequence shown here is derived from an EMBL/GenBank/DDBJ whole genome shotgun (WGS) entry which is preliminary data.</text>
</comment>
<dbReference type="SMART" id="SM00233">
    <property type="entry name" value="PH"/>
    <property type="match status" value="1"/>
</dbReference>
<dbReference type="Proteomes" id="UP000557566">
    <property type="component" value="Unassembled WGS sequence"/>
</dbReference>
<feature type="region of interest" description="Disordered" evidence="1">
    <location>
        <begin position="273"/>
        <end position="383"/>
    </location>
</feature>
<keyword evidence="4" id="KW-1185">Reference proteome</keyword>
<proteinExistence type="predicted"/>
<feature type="compositionally biased region" description="Polar residues" evidence="1">
    <location>
        <begin position="273"/>
        <end position="304"/>
    </location>
</feature>
<evidence type="ECO:0000256" key="1">
    <source>
        <dbReference type="SAM" id="MobiDB-lite"/>
    </source>
</evidence>
<feature type="compositionally biased region" description="Polar residues" evidence="1">
    <location>
        <begin position="319"/>
        <end position="328"/>
    </location>
</feature>
<dbReference type="EMBL" id="JAAVMX010000003">
    <property type="protein sequence ID" value="KAF4511385.1"/>
    <property type="molecule type" value="Genomic_DNA"/>
</dbReference>
<dbReference type="OrthoDB" id="5865767at2759"/>
<name>A0A8H4V8C3_9HYPO</name>
<gene>
    <name evidence="3" type="ORF">G6O67_003189</name>
</gene>
<feature type="domain" description="PH" evidence="2">
    <location>
        <begin position="110"/>
        <end position="236"/>
    </location>
</feature>
<feature type="compositionally biased region" description="Polar residues" evidence="1">
    <location>
        <begin position="352"/>
        <end position="363"/>
    </location>
</feature>
<dbReference type="AlphaFoldDB" id="A0A8H4V8C3"/>
<sequence length="470" mass="52354">MDSPDPLARHHGPSARHHGPSAPASAPPLRRRYSMEEDMFYNHVMTAPQRRPSQPPPYRVSSPDPDHRPRSGGLGQIRDKGKQPALPSAPPLQAGGPMDGEMLPSYQSTLNIEGVFSKKHEIENTTKRAEDRHWHPVFVVLQGTALNIYGVKKDWGWGKTRDGPTISPDNPPWMRKGKLEKTYSLLHADAGIAADYTKRRYVIRLRAETDQFLLSCVELSTFVKWLECLFAAIDIAAPIDDRDFPRDMSIPRVQRIRWFQGQSPALPGFAAVSTTQEADAQPTTQEADAQPTTQEADAQPTTQEADAKRPTAQDPAPSTPAQSSSRSMAESWPAGGGQGSSPRHPLPPAPGPTQSQPQAQSRDASGGPPRIGPPRRFSMTNYPNLSVDPHTGKWFPEHKWSSAHDLLYAKLCYSNLLFRSPRKSNYIISKGKQWFVDWGTGRMVRVLPPTYGEVDYFGPWQVIHTENFRI</sequence>
<feature type="region of interest" description="Disordered" evidence="1">
    <location>
        <begin position="1"/>
        <end position="101"/>
    </location>
</feature>
<accession>A0A8H4V8C3</accession>
<organism evidence="3 4">
    <name type="scientific">Ophiocordyceps sinensis</name>
    <dbReference type="NCBI Taxonomy" id="72228"/>
    <lineage>
        <taxon>Eukaryota</taxon>
        <taxon>Fungi</taxon>
        <taxon>Dikarya</taxon>
        <taxon>Ascomycota</taxon>
        <taxon>Pezizomycotina</taxon>
        <taxon>Sordariomycetes</taxon>
        <taxon>Hypocreomycetidae</taxon>
        <taxon>Hypocreales</taxon>
        <taxon>Ophiocordycipitaceae</taxon>
        <taxon>Ophiocordyceps</taxon>
    </lineage>
</organism>
<evidence type="ECO:0000313" key="3">
    <source>
        <dbReference type="EMBL" id="KAF4511385.1"/>
    </source>
</evidence>